<organism evidence="1 2">
    <name type="scientific">Paenibacillus mesotrionivorans</name>
    <dbReference type="NCBI Taxonomy" id="3160968"/>
    <lineage>
        <taxon>Bacteria</taxon>
        <taxon>Bacillati</taxon>
        <taxon>Bacillota</taxon>
        <taxon>Bacilli</taxon>
        <taxon>Bacillales</taxon>
        <taxon>Paenibacillaceae</taxon>
        <taxon>Paenibacillus</taxon>
    </lineage>
</organism>
<proteinExistence type="predicted"/>
<comment type="caution">
    <text evidence="1">The sequence shown here is derived from an EMBL/GenBank/DDBJ whole genome shotgun (WGS) entry which is preliminary data.</text>
</comment>
<sequence length="1033" mass="113304">MIPYRKMVLPALLFILALTGVRLVWLVARTEPHDPAAVKGILDLRPYGLPGSRTMNLDGEWEFYPSRLLEHVEPDAQPAPSPTYLKVPGLWNKATAGLAHETFQYGTYRLRILLPDGDLGVLGLSMKDIKHGSALFVDGRPMGGSGVLTEDAGSFVSGVMTYQAFFEPRGKELEIMIQVAVDTSYMYKGGIAKSLSFGVSTALQREKAISLMLQGAVILLLLLLMLVVLLTYLLGSRSRMLLSLFCGLGFGVATLLISEDRLGMGMLPLSYGALIKVIWLVLPAMSAACFDFIVRLLMPERINRTYRLAAGAFAVWMLVVAFLPARIVALLDPVNRILYMGFLLAIIAVLVLAVRRGKQDTIYLLLAGSSLVSNLVWSSFKTHSTLNMGFYPVDLVVLCLSLAAYALKQYFRKVEQAKELALRLQQEDRRKDEFLANTSHELRNPLHGMMNIAQNVLETERNTIGAESARSLELLLTIGGRMTLMLNDLLEQARLRNKGVSLQLAPVSLQTVTAGVTDMLVYLTENKPVRLTASIPPDFPPVLADEMRLIQILVNLIHNALKSTEAGSVTVTARLVGKEAELAVRDTGIGMDEVTARRVFEAYEQGESGRGAAEGGFGLGLSISRKLVELHGGELGLETAPGKGTVFSFRLPLAHQAGSVPEFVSSLAKKVASSATAGTGEAEAVDSPVPTEPADRPRILMVDDDPVNLKVLTSVLALDHYRIVTAGGGREALEKIGEGSWDLLITDVMMPGMSGYELASVVRTRYSLLELPVLLLTARSMPEDIQAGFHAGANDYVAKPVNPLELRSRVLALTRLKQTMDELLRLEGAYLQAQIEPHFLFNAMNSISALGQIDVERMRMMIDAFSSYLRISFDFLNTRDAVPLHVELELVKAYLYIERERFGDRLLVEWELAEREDLMETLLPPFTIQPLVENAVKHGILSRSKGGRVTIRIRSSGEDVEVAVEDNGVGMDAEQCAALFQPSSTPERKGVGLVNTDRRLRKRYGSGLSVTSVPGRGTTVSFTIRTVNTRNDP</sequence>
<keyword evidence="1" id="KW-0067">ATP-binding</keyword>
<evidence type="ECO:0000313" key="1">
    <source>
        <dbReference type="EMBL" id="MFM9327302.1"/>
    </source>
</evidence>
<keyword evidence="1" id="KW-0547">Nucleotide-binding</keyword>
<keyword evidence="2" id="KW-1185">Reference proteome</keyword>
<gene>
    <name evidence="1" type="ORF">ACI1P1_03215</name>
</gene>
<dbReference type="Proteomes" id="UP001631969">
    <property type="component" value="Unassembled WGS sequence"/>
</dbReference>
<dbReference type="EMBL" id="JBJURJ010000002">
    <property type="protein sequence ID" value="MFM9327302.1"/>
    <property type="molecule type" value="Genomic_DNA"/>
</dbReference>
<evidence type="ECO:0000313" key="2">
    <source>
        <dbReference type="Proteomes" id="UP001631969"/>
    </source>
</evidence>
<name>A0ACC7NW46_9BACL</name>
<accession>A0ACC7NW46</accession>
<protein>
    <submittedName>
        <fullName evidence="1">ATP-binding protein</fullName>
    </submittedName>
</protein>
<reference evidence="1" key="1">
    <citation type="submission" date="2024-12" db="EMBL/GenBank/DDBJ databases">
        <authorList>
            <person name="Wu N."/>
        </authorList>
    </citation>
    <scope>NUCLEOTIDE SEQUENCE</scope>
    <source>
        <strain evidence="1">P15</strain>
    </source>
</reference>